<proteinExistence type="predicted"/>
<keyword evidence="2" id="KW-1185">Reference proteome</keyword>
<comment type="caution">
    <text evidence="1">The sequence shown here is derived from an EMBL/GenBank/DDBJ whole genome shotgun (WGS) entry which is preliminary data.</text>
</comment>
<dbReference type="EMBL" id="BSDY01000003">
    <property type="protein sequence ID" value="GLI55402.1"/>
    <property type="molecule type" value="Genomic_DNA"/>
</dbReference>
<name>A0A9W6GJR3_9FUSO</name>
<evidence type="ECO:0000313" key="1">
    <source>
        <dbReference type="EMBL" id="GLI55402.1"/>
    </source>
</evidence>
<gene>
    <name evidence="1" type="ORF">PM10SUCC1_09160</name>
</gene>
<protein>
    <recommendedName>
        <fullName evidence="3">ADP-ribose pyrophosphatase YjhB, NUDIX family</fullName>
    </recommendedName>
</protein>
<dbReference type="InterPro" id="IPR015797">
    <property type="entry name" value="NUDIX_hydrolase-like_dom_sf"/>
</dbReference>
<sequence>MRDKFSVAVKGVLCHEGRYLLRKNQRDEFELLGGKLETTDTSMEERLVEEFLEESGIAIQVDSSMEPWLYTVGSKNIIIVPFICSAVSIPETLFDEDGGELLWVSAEEVDSLNMPYGYLDTIHNRVPRKSTSPFEGKYLKIIPNYVENTYEVVVRVRDGDNNLIVDEALDNFTAPREHIERYVGEIEVVSELNIFIDSKLYINYLLK</sequence>
<reference evidence="1" key="1">
    <citation type="submission" date="2022-12" db="EMBL/GenBank/DDBJ databases">
        <title>Reference genome sequencing for broad-spectrum identification of bacterial and archaeal isolates by mass spectrometry.</title>
        <authorList>
            <person name="Sekiguchi Y."/>
            <person name="Tourlousse D.M."/>
        </authorList>
    </citation>
    <scope>NUCLEOTIDE SEQUENCE</scope>
    <source>
        <strain evidence="1">10succ1</strain>
    </source>
</reference>
<dbReference type="Gene3D" id="3.90.79.10">
    <property type="entry name" value="Nucleoside Triphosphate Pyrophosphohydrolase"/>
    <property type="match status" value="1"/>
</dbReference>
<dbReference type="Proteomes" id="UP001144471">
    <property type="component" value="Unassembled WGS sequence"/>
</dbReference>
<dbReference type="RefSeq" id="WP_281833836.1">
    <property type="nucleotide sequence ID" value="NZ_BSDY01000003.1"/>
</dbReference>
<accession>A0A9W6GJR3</accession>
<dbReference type="AlphaFoldDB" id="A0A9W6GJR3"/>
<dbReference type="SUPFAM" id="SSF55811">
    <property type="entry name" value="Nudix"/>
    <property type="match status" value="1"/>
</dbReference>
<organism evidence="1 2">
    <name type="scientific">Propionigenium maris DSM 9537</name>
    <dbReference type="NCBI Taxonomy" id="1123000"/>
    <lineage>
        <taxon>Bacteria</taxon>
        <taxon>Fusobacteriati</taxon>
        <taxon>Fusobacteriota</taxon>
        <taxon>Fusobacteriia</taxon>
        <taxon>Fusobacteriales</taxon>
        <taxon>Fusobacteriaceae</taxon>
        <taxon>Propionigenium</taxon>
    </lineage>
</organism>
<evidence type="ECO:0008006" key="3">
    <source>
        <dbReference type="Google" id="ProtNLM"/>
    </source>
</evidence>
<evidence type="ECO:0000313" key="2">
    <source>
        <dbReference type="Proteomes" id="UP001144471"/>
    </source>
</evidence>